<keyword evidence="9" id="KW-1185">Reference proteome</keyword>
<dbReference type="OrthoDB" id="18595at2759"/>
<dbReference type="InterPro" id="IPR019083">
    <property type="entry name" value="SAM_Ribosomal_mS41"/>
</dbReference>
<dbReference type="PANTHER" id="PTHR28235:SF1">
    <property type="entry name" value="SMALL RIBOSOMAL SUBUNIT PROTEIN MS41"/>
    <property type="match status" value="1"/>
</dbReference>
<protein>
    <recommendedName>
        <fullName evidence="4">Small ribosomal subunit protein mS41</fullName>
    </recommendedName>
    <alternativeName>
        <fullName evidence="5">Protein FYV4, mitochondrial</fullName>
    </alternativeName>
</protein>
<evidence type="ECO:0000256" key="3">
    <source>
        <dbReference type="ARBA" id="ARBA00023128"/>
    </source>
</evidence>
<organism evidence="8 9">
    <name type="scientific">Babjeviella inositovora NRRL Y-12698</name>
    <dbReference type="NCBI Taxonomy" id="984486"/>
    <lineage>
        <taxon>Eukaryota</taxon>
        <taxon>Fungi</taxon>
        <taxon>Dikarya</taxon>
        <taxon>Ascomycota</taxon>
        <taxon>Saccharomycotina</taxon>
        <taxon>Pichiomycetes</taxon>
        <taxon>Serinales incertae sedis</taxon>
        <taxon>Babjeviella</taxon>
    </lineage>
</organism>
<feature type="region of interest" description="Disordered" evidence="6">
    <location>
        <begin position="37"/>
        <end position="63"/>
    </location>
</feature>
<evidence type="ECO:0000256" key="5">
    <source>
        <dbReference type="ARBA" id="ARBA00035341"/>
    </source>
</evidence>
<evidence type="ECO:0000256" key="4">
    <source>
        <dbReference type="ARBA" id="ARBA00035129"/>
    </source>
</evidence>
<reference evidence="9" key="1">
    <citation type="submission" date="2016-05" db="EMBL/GenBank/DDBJ databases">
        <title>Comparative genomics of biotechnologically important yeasts.</title>
        <authorList>
            <consortium name="DOE Joint Genome Institute"/>
            <person name="Riley R."/>
            <person name="Haridas S."/>
            <person name="Wolfe K.H."/>
            <person name="Lopes M.R."/>
            <person name="Hittinger C.T."/>
            <person name="Goker M."/>
            <person name="Salamov A."/>
            <person name="Wisecaver J."/>
            <person name="Long T.M."/>
            <person name="Aerts A.L."/>
            <person name="Barry K."/>
            <person name="Choi C."/>
            <person name="Clum A."/>
            <person name="Coughlan A.Y."/>
            <person name="Deshpande S."/>
            <person name="Douglass A.P."/>
            <person name="Hanson S.J."/>
            <person name="Klenk H.-P."/>
            <person name="Labutti K."/>
            <person name="Lapidus A."/>
            <person name="Lindquist E."/>
            <person name="Lipzen A."/>
            <person name="Meier-Kolthoff J.P."/>
            <person name="Ohm R.A."/>
            <person name="Otillar R.P."/>
            <person name="Pangilinan J."/>
            <person name="Peng Y."/>
            <person name="Rokas A."/>
            <person name="Rosa C.A."/>
            <person name="Scheuner C."/>
            <person name="Sibirny A.A."/>
            <person name="Slot J.C."/>
            <person name="Stielow J.B."/>
            <person name="Sun H."/>
            <person name="Kurtzman C.P."/>
            <person name="Blackwell M."/>
            <person name="Grigoriev I.V."/>
            <person name="Jeffries T.W."/>
        </authorList>
    </citation>
    <scope>NUCLEOTIDE SEQUENCE [LARGE SCALE GENOMIC DNA]</scope>
    <source>
        <strain evidence="9">NRRL Y-12698</strain>
    </source>
</reference>
<evidence type="ECO:0000313" key="8">
    <source>
        <dbReference type="EMBL" id="ODQ81413.1"/>
    </source>
</evidence>
<comment type="similarity">
    <text evidence="2">Belongs to the mitochondrion-specific ribosomal protein mS41 family.</text>
</comment>
<evidence type="ECO:0000313" key="9">
    <source>
        <dbReference type="Proteomes" id="UP000094336"/>
    </source>
</evidence>
<dbReference type="Pfam" id="PF09597">
    <property type="entry name" value="SAM_Ribosomal_mS41"/>
    <property type="match status" value="1"/>
</dbReference>
<dbReference type="RefSeq" id="XP_018986741.1">
    <property type="nucleotide sequence ID" value="XM_019127837.1"/>
</dbReference>
<sequence>MLSRVFSKLPHAPNVLASRTYSTHAHTRTELIKRPRPLTIPDYPVKPPKQQIPSRFRPQPNYPKQEFRTFKDFCAAIGRDAAEHAEAFGDFQEFLKASSEELKQKGIDTRLRRYMLSMRHNHLQGKHVQEVKQSKKWHGGERNRRRFEAELEAKMRR</sequence>
<dbReference type="GeneID" id="30145690"/>
<evidence type="ECO:0000256" key="1">
    <source>
        <dbReference type="ARBA" id="ARBA00004173"/>
    </source>
</evidence>
<comment type="subcellular location">
    <subcellularLocation>
        <location evidence="1">Mitochondrion</location>
    </subcellularLocation>
</comment>
<dbReference type="GO" id="GO:0005739">
    <property type="term" value="C:mitochondrion"/>
    <property type="evidence" value="ECO:0007669"/>
    <property type="project" value="UniProtKB-SubCell"/>
</dbReference>
<dbReference type="Proteomes" id="UP000094336">
    <property type="component" value="Unassembled WGS sequence"/>
</dbReference>
<dbReference type="InterPro" id="IPR039603">
    <property type="entry name" value="Ribosomal_mS41"/>
</dbReference>
<dbReference type="STRING" id="984486.A0A1E3QUM7"/>
<keyword evidence="3" id="KW-0496">Mitochondrion</keyword>
<evidence type="ECO:0000256" key="6">
    <source>
        <dbReference type="SAM" id="MobiDB-lite"/>
    </source>
</evidence>
<proteinExistence type="inferred from homology"/>
<dbReference type="AlphaFoldDB" id="A0A1E3QUM7"/>
<gene>
    <name evidence="8" type="ORF">BABINDRAFT_159711</name>
</gene>
<feature type="domain" description="Small ribosomal subunit protein mS41 SAM" evidence="7">
    <location>
        <begin position="70"/>
        <end position="125"/>
    </location>
</feature>
<evidence type="ECO:0000256" key="2">
    <source>
        <dbReference type="ARBA" id="ARBA00010492"/>
    </source>
</evidence>
<dbReference type="PANTHER" id="PTHR28235">
    <property type="entry name" value="PROTEIN FYV4, MITOCHONDRIAL"/>
    <property type="match status" value="1"/>
</dbReference>
<dbReference type="EMBL" id="KV454427">
    <property type="protein sequence ID" value="ODQ81413.1"/>
    <property type="molecule type" value="Genomic_DNA"/>
</dbReference>
<evidence type="ECO:0000259" key="7">
    <source>
        <dbReference type="SMART" id="SM01238"/>
    </source>
</evidence>
<accession>A0A1E3QUM7</accession>
<name>A0A1E3QUM7_9ASCO</name>
<dbReference type="SMART" id="SM01238">
    <property type="entry name" value="IGR"/>
    <property type="match status" value="1"/>
</dbReference>